<proteinExistence type="predicted"/>
<dbReference type="RefSeq" id="WP_007240389.1">
    <property type="nucleotide sequence ID" value="NZ_BAFB01000202.1"/>
</dbReference>
<protein>
    <submittedName>
        <fullName evidence="1">Uncharacterized protein</fullName>
    </submittedName>
</protein>
<dbReference type="Proteomes" id="UP000005038">
    <property type="component" value="Unassembled WGS sequence"/>
</dbReference>
<evidence type="ECO:0000313" key="1">
    <source>
        <dbReference type="EMBL" id="GAB36205.1"/>
    </source>
</evidence>
<name>H5TRU7_GORO1</name>
<dbReference type="EMBL" id="BAFB01000202">
    <property type="protein sequence ID" value="GAB36205.1"/>
    <property type="molecule type" value="Genomic_DNA"/>
</dbReference>
<sequence>MPATLSVETENDKHCIVVREQDGTCLTRIYGTYDELHAMVLELDYTLKPTSDELNEVRRRVWDAVMTDIAEEVGQWRDDDKTDDDGTPLMAKVHRIEFGDCNEWDNGWFPSSSVRLYETGGEDLSHLAEDVFIGGLDDSSLYSDLRLLTNMHDAQDFPRDWEFTLTKPDGA</sequence>
<gene>
    <name evidence="1" type="ORF">GOOTI_202_00610</name>
</gene>
<accession>H5TRU7</accession>
<evidence type="ECO:0000313" key="2">
    <source>
        <dbReference type="Proteomes" id="UP000005038"/>
    </source>
</evidence>
<dbReference type="AlphaFoldDB" id="H5TRU7"/>
<organism evidence="1 2">
    <name type="scientific">Gordonia otitidis (strain DSM 44809 / CCUG 52243 / JCM 12355 / NBRC 100426 / IFM 10032)</name>
    <dbReference type="NCBI Taxonomy" id="1108044"/>
    <lineage>
        <taxon>Bacteria</taxon>
        <taxon>Bacillati</taxon>
        <taxon>Actinomycetota</taxon>
        <taxon>Actinomycetes</taxon>
        <taxon>Mycobacteriales</taxon>
        <taxon>Gordoniaceae</taxon>
        <taxon>Gordonia</taxon>
    </lineage>
</organism>
<dbReference type="STRING" id="1108044.GOOTI_202_00610"/>
<keyword evidence="2" id="KW-1185">Reference proteome</keyword>
<reference evidence="1" key="1">
    <citation type="submission" date="2012-02" db="EMBL/GenBank/DDBJ databases">
        <title>Whole genome shotgun sequence of Gordonia otitidis NBRC 100426.</title>
        <authorList>
            <person name="Yoshida I."/>
            <person name="Hosoyama A."/>
            <person name="Tsuchikane K."/>
            <person name="Katsumata H."/>
            <person name="Yamazaki S."/>
            <person name="Fujita N."/>
        </authorList>
    </citation>
    <scope>NUCLEOTIDE SEQUENCE [LARGE SCALE GENOMIC DNA]</scope>
    <source>
        <strain evidence="1">NBRC 100426</strain>
    </source>
</reference>
<comment type="caution">
    <text evidence="1">The sequence shown here is derived from an EMBL/GenBank/DDBJ whole genome shotgun (WGS) entry which is preliminary data.</text>
</comment>